<dbReference type="InterPro" id="IPR050300">
    <property type="entry name" value="GDXG_lipolytic_enzyme"/>
</dbReference>
<dbReference type="PANTHER" id="PTHR48081">
    <property type="entry name" value="AB HYDROLASE SUPERFAMILY PROTEIN C4A8.06C"/>
    <property type="match status" value="1"/>
</dbReference>
<keyword evidence="2" id="KW-0378">Hydrolase</keyword>
<evidence type="ECO:0000256" key="3">
    <source>
        <dbReference type="SAM" id="MobiDB-lite"/>
    </source>
</evidence>
<gene>
    <name evidence="5" type="ORF">GCM10020221_26590</name>
</gene>
<dbReference type="SUPFAM" id="SSF53474">
    <property type="entry name" value="alpha/beta-Hydrolases"/>
    <property type="match status" value="1"/>
</dbReference>
<proteinExistence type="inferred from homology"/>
<dbReference type="InterPro" id="IPR013094">
    <property type="entry name" value="AB_hydrolase_3"/>
</dbReference>
<evidence type="ECO:0000313" key="5">
    <source>
        <dbReference type="EMBL" id="GAA2929472.1"/>
    </source>
</evidence>
<sequence length="284" mass="29999">MPVEPAIAALIAQIAPTPPLPLDRAHIEQLRAQSWASAEAAAPIEVGAVRNGTVPGPAGEIPVRIYRPDGAGTPVPTVVFFHGGGWVAGDLDSHDQITRRLCRDARAVVVAVHYRRAPEHPYPAPLDDCLAAARHVADHLGDYGGDGRLAVAGDSAGANTAAVTALVLRDERRPLKAQLLAYPVTDCSGTRAHPSRAENGEGLLLTEDMLGKLQRAYAGDDPGALRSWRISPLLARTSPASPRPSSPPRSTTRCGTRAARTPRPWRTPGWRSSTARTTASSTAS</sequence>
<keyword evidence="6" id="KW-1185">Reference proteome</keyword>
<dbReference type="InterPro" id="IPR002168">
    <property type="entry name" value="Lipase_GDXG_HIS_AS"/>
</dbReference>
<evidence type="ECO:0000259" key="4">
    <source>
        <dbReference type="Pfam" id="PF07859"/>
    </source>
</evidence>
<dbReference type="Pfam" id="PF07859">
    <property type="entry name" value="Abhydrolase_3"/>
    <property type="match status" value="1"/>
</dbReference>
<dbReference type="Gene3D" id="3.40.50.1820">
    <property type="entry name" value="alpha/beta hydrolase"/>
    <property type="match status" value="1"/>
</dbReference>
<accession>A0ABN3WVH9</accession>
<organism evidence="5 6">
    <name type="scientific">Streptomyces thioluteus</name>
    <dbReference type="NCBI Taxonomy" id="66431"/>
    <lineage>
        <taxon>Bacteria</taxon>
        <taxon>Bacillati</taxon>
        <taxon>Actinomycetota</taxon>
        <taxon>Actinomycetes</taxon>
        <taxon>Kitasatosporales</taxon>
        <taxon>Streptomycetaceae</taxon>
        <taxon>Streptomyces</taxon>
    </lineage>
</organism>
<dbReference type="PROSITE" id="PS01173">
    <property type="entry name" value="LIPASE_GDXG_HIS"/>
    <property type="match status" value="1"/>
</dbReference>
<dbReference type="PANTHER" id="PTHR48081:SF8">
    <property type="entry name" value="ALPHA_BETA HYDROLASE FOLD-3 DOMAIN-CONTAINING PROTEIN-RELATED"/>
    <property type="match status" value="1"/>
</dbReference>
<feature type="domain" description="Alpha/beta hydrolase fold-3" evidence="4">
    <location>
        <begin position="78"/>
        <end position="236"/>
    </location>
</feature>
<name>A0ABN3WVH9_STRTU</name>
<protein>
    <recommendedName>
        <fullName evidence="4">Alpha/beta hydrolase fold-3 domain-containing protein</fullName>
    </recommendedName>
</protein>
<dbReference type="InterPro" id="IPR029058">
    <property type="entry name" value="AB_hydrolase_fold"/>
</dbReference>
<comment type="similarity">
    <text evidence="1">Belongs to the 'GDXG' lipolytic enzyme family.</text>
</comment>
<reference evidence="5 6" key="1">
    <citation type="journal article" date="2019" name="Int. J. Syst. Evol. Microbiol.">
        <title>The Global Catalogue of Microorganisms (GCM) 10K type strain sequencing project: providing services to taxonomists for standard genome sequencing and annotation.</title>
        <authorList>
            <consortium name="The Broad Institute Genomics Platform"/>
            <consortium name="The Broad Institute Genome Sequencing Center for Infectious Disease"/>
            <person name="Wu L."/>
            <person name="Ma J."/>
        </authorList>
    </citation>
    <scope>NUCLEOTIDE SEQUENCE [LARGE SCALE GENOMIC DNA]</scope>
    <source>
        <strain evidence="5 6">JCM 4087</strain>
    </source>
</reference>
<feature type="region of interest" description="Disordered" evidence="3">
    <location>
        <begin position="235"/>
        <end position="284"/>
    </location>
</feature>
<feature type="compositionally biased region" description="Low complexity" evidence="3">
    <location>
        <begin position="248"/>
        <end position="284"/>
    </location>
</feature>
<evidence type="ECO:0000256" key="1">
    <source>
        <dbReference type="ARBA" id="ARBA00010515"/>
    </source>
</evidence>
<comment type="caution">
    <text evidence="5">The sequence shown here is derived from an EMBL/GenBank/DDBJ whole genome shotgun (WGS) entry which is preliminary data.</text>
</comment>
<evidence type="ECO:0000256" key="2">
    <source>
        <dbReference type="ARBA" id="ARBA00022801"/>
    </source>
</evidence>
<dbReference type="EMBL" id="BAAAXZ010000102">
    <property type="protein sequence ID" value="GAA2929472.1"/>
    <property type="molecule type" value="Genomic_DNA"/>
</dbReference>
<evidence type="ECO:0000313" key="6">
    <source>
        <dbReference type="Proteomes" id="UP001501102"/>
    </source>
</evidence>
<dbReference type="Proteomes" id="UP001501102">
    <property type="component" value="Unassembled WGS sequence"/>
</dbReference>